<comment type="caution">
    <text evidence="1">The sequence shown here is derived from an EMBL/GenBank/DDBJ whole genome shotgun (WGS) entry which is preliminary data.</text>
</comment>
<evidence type="ECO:0000313" key="2">
    <source>
        <dbReference type="Proteomes" id="UP000654345"/>
    </source>
</evidence>
<accession>A0ABQ3UJT7</accession>
<keyword evidence="2" id="KW-1185">Reference proteome</keyword>
<evidence type="ECO:0000313" key="1">
    <source>
        <dbReference type="EMBL" id="GHO52999.1"/>
    </source>
</evidence>
<name>A0ABQ3UJT7_9CHLR</name>
<protein>
    <submittedName>
        <fullName evidence="1">Uncharacterized protein</fullName>
    </submittedName>
</protein>
<dbReference type="EMBL" id="BNJG01000001">
    <property type="protein sequence ID" value="GHO52999.1"/>
    <property type="molecule type" value="Genomic_DNA"/>
</dbReference>
<proteinExistence type="predicted"/>
<gene>
    <name evidence="1" type="ORF">KSB_14740</name>
</gene>
<organism evidence="1 2">
    <name type="scientific">Ktedonobacter robiniae</name>
    <dbReference type="NCBI Taxonomy" id="2778365"/>
    <lineage>
        <taxon>Bacteria</taxon>
        <taxon>Bacillati</taxon>
        <taxon>Chloroflexota</taxon>
        <taxon>Ktedonobacteria</taxon>
        <taxon>Ktedonobacterales</taxon>
        <taxon>Ktedonobacteraceae</taxon>
        <taxon>Ktedonobacter</taxon>
    </lineage>
</organism>
<reference evidence="1 2" key="1">
    <citation type="journal article" date="2021" name="Int. J. Syst. Evol. Microbiol.">
        <title>Reticulibacter mediterranei gen. nov., sp. nov., within the new family Reticulibacteraceae fam. nov., and Ktedonospora formicarum gen. nov., sp. nov., Ktedonobacter robiniae sp. nov., Dictyobacter formicarum sp. nov. and Dictyobacter arantiisoli sp. nov., belonging to the class Ktedonobacteria.</title>
        <authorList>
            <person name="Yabe S."/>
            <person name="Zheng Y."/>
            <person name="Wang C.M."/>
            <person name="Sakai Y."/>
            <person name="Abe K."/>
            <person name="Yokota A."/>
            <person name="Donadio S."/>
            <person name="Cavaletti L."/>
            <person name="Monciardini P."/>
        </authorList>
    </citation>
    <scope>NUCLEOTIDE SEQUENCE [LARGE SCALE GENOMIC DNA]</scope>
    <source>
        <strain evidence="1 2">SOSP1-30</strain>
    </source>
</reference>
<sequence length="75" mass="8601">MHLRQISATDRGERGTAMIFDGIDTLYEAFYAYIESVVEEEAYQEAKQPESVEAKSGWTWEEEEISRHSTILLAS</sequence>
<dbReference type="Proteomes" id="UP000654345">
    <property type="component" value="Unassembled WGS sequence"/>
</dbReference>